<keyword evidence="11 13" id="KW-0051">Antiviral defense</keyword>
<evidence type="ECO:0000259" key="14">
    <source>
        <dbReference type="Pfam" id="PF01930"/>
    </source>
</evidence>
<evidence type="ECO:0000256" key="6">
    <source>
        <dbReference type="ARBA" id="ARBA00022723"/>
    </source>
</evidence>
<accession>A0A165M4U2</accession>
<dbReference type="PANTHER" id="PTHR36531">
    <property type="entry name" value="CRISPR-ASSOCIATED EXONUCLEASE CAS4"/>
    <property type="match status" value="1"/>
</dbReference>
<evidence type="ECO:0000256" key="7">
    <source>
        <dbReference type="ARBA" id="ARBA00022801"/>
    </source>
</evidence>
<evidence type="ECO:0000256" key="5">
    <source>
        <dbReference type="ARBA" id="ARBA00022722"/>
    </source>
</evidence>
<gene>
    <name evidence="15" type="ORF">A3K90_06260</name>
</gene>
<comment type="cofactor">
    <cofactor evidence="13">
        <name>Mg(2+)</name>
        <dbReference type="ChEBI" id="CHEBI:18420"/>
    </cofactor>
    <cofactor evidence="13">
        <name>Mn(2+)</name>
        <dbReference type="ChEBI" id="CHEBI:29035"/>
    </cofactor>
    <text evidence="13">Mg(2+) or Mn(2+) required for ssDNA cleavage activity.</text>
</comment>
<evidence type="ECO:0000256" key="4">
    <source>
        <dbReference type="ARBA" id="ARBA00020049"/>
    </source>
</evidence>
<evidence type="ECO:0000256" key="10">
    <source>
        <dbReference type="ARBA" id="ARBA00023014"/>
    </source>
</evidence>
<keyword evidence="10 13" id="KW-0411">Iron-sulfur</keyword>
<name>A0A165M4U2_PELLU</name>
<evidence type="ECO:0000256" key="2">
    <source>
        <dbReference type="ARBA" id="ARBA00009189"/>
    </source>
</evidence>
<comment type="function">
    <text evidence="13">CRISPR (clustered regularly interspaced short palindromic repeat) is an adaptive immune system that provides protection against mobile genetic elements (viruses, transposable elements and conjugative plasmids). CRISPR clusters contain sequences complementary to antecedent mobile elements and target invading nucleic acids. CRISPR clusters are transcribed and processed into CRISPR RNA (crRNA).</text>
</comment>
<comment type="caution">
    <text evidence="15">The sequence shown here is derived from an EMBL/GenBank/DDBJ whole genome shotgun (WGS) entry which is preliminary data.</text>
</comment>
<evidence type="ECO:0000256" key="13">
    <source>
        <dbReference type="RuleBase" id="RU365022"/>
    </source>
</evidence>
<dbReference type="Gene3D" id="3.90.320.10">
    <property type="match status" value="1"/>
</dbReference>
<keyword evidence="7 13" id="KW-0378">Hydrolase</keyword>
<dbReference type="CDD" id="cd09637">
    <property type="entry name" value="Cas4_I-A_I-B_I-C_I-D_II-B"/>
    <property type="match status" value="1"/>
</dbReference>
<evidence type="ECO:0000256" key="12">
    <source>
        <dbReference type="ARBA" id="ARBA00023211"/>
    </source>
</evidence>
<comment type="cofactor">
    <cofactor evidence="1">
        <name>[4Fe-4S] cluster</name>
        <dbReference type="ChEBI" id="CHEBI:49883"/>
    </cofactor>
</comment>
<dbReference type="NCBIfam" id="TIGR00372">
    <property type="entry name" value="cas4"/>
    <property type="match status" value="1"/>
</dbReference>
<dbReference type="Proteomes" id="UP000076481">
    <property type="component" value="Unassembled WGS sequence"/>
</dbReference>
<evidence type="ECO:0000256" key="9">
    <source>
        <dbReference type="ARBA" id="ARBA00023004"/>
    </source>
</evidence>
<sequence length="214" mass="24050">MYAASDFIALSALQHFVYCPRQCALIHIEQVWAENSFTAEGRVMHERVDDGETSYRSGVRTTRSVLLRSSMLGASGIADVVEWHKGNSLEEPFPIEYKRGRQKKHDADKVQLCAQAICLEEMLNLTIPAGALFYGQTKRRFDVTFDSTLRAKTVSTAECVHELFRNGVTPLPEPGPKCTQCSLQELCLPKVVAHNRSAKEYVHKLLHELSEGEI</sequence>
<dbReference type="GO" id="GO:0046872">
    <property type="term" value="F:metal ion binding"/>
    <property type="evidence" value="ECO:0007669"/>
    <property type="project" value="UniProtKB-KW"/>
</dbReference>
<dbReference type="InterPro" id="IPR011604">
    <property type="entry name" value="PDDEXK-like_dom_sf"/>
</dbReference>
<keyword evidence="5 13" id="KW-0540">Nuclease</keyword>
<dbReference type="RefSeq" id="WP_303681114.1">
    <property type="nucleotide sequence ID" value="NZ_LVWG01000018.1"/>
</dbReference>
<keyword evidence="12 13" id="KW-0464">Manganese</keyword>
<keyword evidence="6 13" id="KW-0479">Metal-binding</keyword>
<dbReference type="InterPro" id="IPR022765">
    <property type="entry name" value="Dna2/Cas4_DUF83"/>
</dbReference>
<evidence type="ECO:0000313" key="16">
    <source>
        <dbReference type="Proteomes" id="UP000076481"/>
    </source>
</evidence>
<protein>
    <recommendedName>
        <fullName evidence="4 13">CRISPR-associated exonuclease Cas4</fullName>
        <ecNumber evidence="3 13">3.1.12.1</ecNumber>
    </recommendedName>
</protein>
<evidence type="ECO:0000256" key="1">
    <source>
        <dbReference type="ARBA" id="ARBA00001966"/>
    </source>
</evidence>
<comment type="cofactor">
    <cofactor evidence="13">
        <name>iron-sulfur cluster</name>
        <dbReference type="ChEBI" id="CHEBI:30408"/>
    </cofactor>
</comment>
<dbReference type="InterPro" id="IPR051827">
    <property type="entry name" value="Cas4_exonuclease"/>
</dbReference>
<dbReference type="GO" id="GO:0051607">
    <property type="term" value="P:defense response to virus"/>
    <property type="evidence" value="ECO:0007669"/>
    <property type="project" value="UniProtKB-KW"/>
</dbReference>
<keyword evidence="9 13" id="KW-0408">Iron</keyword>
<organism evidence="15 16">
    <name type="scientific">Pelodictyon luteolum</name>
    <dbReference type="NCBI Taxonomy" id="1100"/>
    <lineage>
        <taxon>Bacteria</taxon>
        <taxon>Pseudomonadati</taxon>
        <taxon>Chlorobiota</taxon>
        <taxon>Chlorobiia</taxon>
        <taxon>Chlorobiales</taxon>
        <taxon>Chlorobiaceae</taxon>
        <taxon>Chlorobium/Pelodictyon group</taxon>
        <taxon>Pelodictyon</taxon>
    </lineage>
</organism>
<evidence type="ECO:0000256" key="11">
    <source>
        <dbReference type="ARBA" id="ARBA00023118"/>
    </source>
</evidence>
<dbReference type="GO" id="GO:0051536">
    <property type="term" value="F:iron-sulfur cluster binding"/>
    <property type="evidence" value="ECO:0007669"/>
    <property type="project" value="UniProtKB-KW"/>
</dbReference>
<evidence type="ECO:0000313" key="15">
    <source>
        <dbReference type="EMBL" id="KZK74814.1"/>
    </source>
</evidence>
<evidence type="ECO:0000256" key="3">
    <source>
        <dbReference type="ARBA" id="ARBA00012768"/>
    </source>
</evidence>
<reference evidence="15 16" key="1">
    <citation type="submission" date="2016-03" db="EMBL/GenBank/DDBJ databases">
        <title>Speciation and ecological success in dimly lit waters: horizontal gene transfer in a green sulfur bacteria bloom unveiled by metagenomic assembly.</title>
        <authorList>
            <person name="Llorens-Mares T."/>
            <person name="Liu Z."/>
            <person name="Allen L.Z."/>
            <person name="Rusch D.B."/>
            <person name="Craig M.T."/>
            <person name="Dupont C.L."/>
            <person name="Bryant D.A."/>
            <person name="Casamayor E.O."/>
        </authorList>
    </citation>
    <scope>NUCLEOTIDE SEQUENCE [LARGE SCALE GENOMIC DNA]</scope>
    <source>
        <strain evidence="15">CIII</strain>
    </source>
</reference>
<proteinExistence type="inferred from homology"/>
<dbReference type="Pfam" id="PF01930">
    <property type="entry name" value="Cas_Cas4"/>
    <property type="match status" value="1"/>
</dbReference>
<dbReference type="AlphaFoldDB" id="A0A165M4U2"/>
<dbReference type="InterPro" id="IPR013343">
    <property type="entry name" value="CRISPR-assoc_prot_Cas4"/>
</dbReference>
<keyword evidence="8 13" id="KW-0269">Exonuclease</keyword>
<comment type="similarity">
    <text evidence="2 13">Belongs to the CRISPR-associated exonuclease Cas4 family.</text>
</comment>
<feature type="domain" description="DUF83" evidence="14">
    <location>
        <begin position="11"/>
        <end position="188"/>
    </location>
</feature>
<dbReference type="EMBL" id="LVWG01000018">
    <property type="protein sequence ID" value="KZK74814.1"/>
    <property type="molecule type" value="Genomic_DNA"/>
</dbReference>
<evidence type="ECO:0000256" key="8">
    <source>
        <dbReference type="ARBA" id="ARBA00022839"/>
    </source>
</evidence>
<dbReference type="GO" id="GO:0004527">
    <property type="term" value="F:exonuclease activity"/>
    <property type="evidence" value="ECO:0007669"/>
    <property type="project" value="UniProtKB-KW"/>
</dbReference>
<dbReference type="PANTHER" id="PTHR36531:SF6">
    <property type="entry name" value="DNA REPLICATION ATP-DEPENDENT HELICASE_NUCLEASE DNA2"/>
    <property type="match status" value="1"/>
</dbReference>
<dbReference type="EC" id="3.1.12.1" evidence="3 13"/>